<protein>
    <submittedName>
        <fullName evidence="2">Uncharacterized protein</fullName>
    </submittedName>
</protein>
<reference evidence="2" key="2">
    <citation type="submission" date="2021-04" db="EMBL/GenBank/DDBJ databases">
        <authorList>
            <person name="Podell S."/>
        </authorList>
    </citation>
    <scope>NUCLEOTIDE SEQUENCE</scope>
    <source>
        <strain evidence="2">Hildebrandi</strain>
    </source>
</reference>
<comment type="caution">
    <text evidence="2">The sequence shown here is derived from an EMBL/GenBank/DDBJ whole genome shotgun (WGS) entry which is preliminary data.</text>
</comment>
<feature type="region of interest" description="Disordered" evidence="1">
    <location>
        <begin position="38"/>
        <end position="58"/>
    </location>
</feature>
<dbReference type="AlphaFoldDB" id="A0A9K3LFW3"/>
<organism evidence="2 3">
    <name type="scientific">Nitzschia inconspicua</name>
    <dbReference type="NCBI Taxonomy" id="303405"/>
    <lineage>
        <taxon>Eukaryota</taxon>
        <taxon>Sar</taxon>
        <taxon>Stramenopiles</taxon>
        <taxon>Ochrophyta</taxon>
        <taxon>Bacillariophyta</taxon>
        <taxon>Bacillariophyceae</taxon>
        <taxon>Bacillariophycidae</taxon>
        <taxon>Bacillariales</taxon>
        <taxon>Bacillariaceae</taxon>
        <taxon>Nitzschia</taxon>
    </lineage>
</organism>
<reference evidence="2" key="1">
    <citation type="journal article" date="2021" name="Sci. Rep.">
        <title>Diploid genomic architecture of Nitzschia inconspicua, an elite biomass production diatom.</title>
        <authorList>
            <person name="Oliver A."/>
            <person name="Podell S."/>
            <person name="Pinowska A."/>
            <person name="Traller J.C."/>
            <person name="Smith S.R."/>
            <person name="McClure R."/>
            <person name="Beliaev A."/>
            <person name="Bohutskyi P."/>
            <person name="Hill E.A."/>
            <person name="Rabines A."/>
            <person name="Zheng H."/>
            <person name="Allen L.Z."/>
            <person name="Kuo A."/>
            <person name="Grigoriev I.V."/>
            <person name="Allen A.E."/>
            <person name="Hazlebeck D."/>
            <person name="Allen E.E."/>
        </authorList>
    </citation>
    <scope>NUCLEOTIDE SEQUENCE</scope>
    <source>
        <strain evidence="2">Hildebrandi</strain>
    </source>
</reference>
<dbReference type="Proteomes" id="UP000693970">
    <property type="component" value="Unassembled WGS sequence"/>
</dbReference>
<evidence type="ECO:0000313" key="2">
    <source>
        <dbReference type="EMBL" id="KAG7360156.1"/>
    </source>
</evidence>
<evidence type="ECO:0000313" key="3">
    <source>
        <dbReference type="Proteomes" id="UP000693970"/>
    </source>
</evidence>
<sequence>MPSQNSSHRHCSTAVPKYSGSRNILQAYQLLLRNMSQPTHQAGEMDKKPPAAKGPPPIKRQRLEAVKDSTVPCLANNASALLTSSLLGEIVAHQIMAFLDPKEILVFLQTQPTICKKFHLDTFFCVQHGNKMEMKPSAMVWNGHLDTETPRKIIEGVVYIVLPHMEIAPTT</sequence>
<evidence type="ECO:0000256" key="1">
    <source>
        <dbReference type="SAM" id="MobiDB-lite"/>
    </source>
</evidence>
<keyword evidence="3" id="KW-1185">Reference proteome</keyword>
<name>A0A9K3LFW3_9STRA</name>
<proteinExistence type="predicted"/>
<dbReference type="EMBL" id="JAGRRH010000013">
    <property type="protein sequence ID" value="KAG7360156.1"/>
    <property type="molecule type" value="Genomic_DNA"/>
</dbReference>
<accession>A0A9K3LFW3</accession>
<gene>
    <name evidence="2" type="ORF">IV203_035255</name>
</gene>